<evidence type="ECO:0000313" key="1">
    <source>
        <dbReference type="EMBL" id="KAH7910891.1"/>
    </source>
</evidence>
<proteinExistence type="predicted"/>
<name>A0ACB8ACX9_9AGAM</name>
<keyword evidence="2" id="KW-1185">Reference proteome</keyword>
<sequence>MPTVFSRLSSHEDEKNLSYQNLDKARELAATLGYSSETTRKALEEACKDHCNSRTPYPWQVDAAEAFYLSMDCTIIAGTGSGKTLPFIMPSFINKNKITFVISPLKTLEEDHVQQFCKMGLRAVAVNEDTYNQVMHKELLELQYQVIYCSPEMALDNPRFNSLICSPAYSKQVQGWVIDEGHCISQWGGDFRPAYSKLDKLRSFVPLGIPIYVTSATMCPLVLAEIRKKLHINPATSFHLNLGNDRPNITQEARTIPNTTDFASLNFITKDVRTADDMPRTLVFVNTVMDTQLGWRHMLDILPVSLHHHVDFLHSRRTPRSKTEVLDQFRKGILKILFVTEIGGMGLDIPDIELVVQFGIPSSLTVWLQRAGRAGRAFWIQALAILLVEMSVVTPVGVGTIDDGGGSDVEDEERKELNYRKNNVDPALREWIETKGCRRDVADKHFDNPPNRTLPTGRCCDRCSPTVIVATSITALSEPNITEENPSDKLNSFGKRTMQTLTNPTPKHTQPSRRTHDHLKAVRSELLTWRIRKRRHDYPHSSFTAIAILPDAVLTTIASNRDLRTLDDLRGSVGESWALVNKYGEEVLALVARLDQEDSERRESAKRVKKEAALLTRQKIAEERRCATAGGKAGVKGKENTVNAFPGTSQFQVELSTFSSDPPLSPSKHRVNAITSMEPAAFATPPRFLFAPEIAFTPINSASPSQSFNTTPALRFEFVDPSLLVTPLNSHQSRCLKRSK</sequence>
<protein>
    <submittedName>
        <fullName evidence="1">P-loop containing nucleoside triphosphate hydrolase protein</fullName>
    </submittedName>
</protein>
<dbReference type="Proteomes" id="UP000790377">
    <property type="component" value="Unassembled WGS sequence"/>
</dbReference>
<gene>
    <name evidence="1" type="ORF">BJ138DRAFT_1126463</name>
</gene>
<comment type="caution">
    <text evidence="1">The sequence shown here is derived from an EMBL/GenBank/DDBJ whole genome shotgun (WGS) entry which is preliminary data.</text>
</comment>
<dbReference type="EMBL" id="MU267696">
    <property type="protein sequence ID" value="KAH7910891.1"/>
    <property type="molecule type" value="Genomic_DNA"/>
</dbReference>
<organism evidence="1 2">
    <name type="scientific">Hygrophoropsis aurantiaca</name>
    <dbReference type="NCBI Taxonomy" id="72124"/>
    <lineage>
        <taxon>Eukaryota</taxon>
        <taxon>Fungi</taxon>
        <taxon>Dikarya</taxon>
        <taxon>Basidiomycota</taxon>
        <taxon>Agaricomycotina</taxon>
        <taxon>Agaricomycetes</taxon>
        <taxon>Agaricomycetidae</taxon>
        <taxon>Boletales</taxon>
        <taxon>Coniophorineae</taxon>
        <taxon>Hygrophoropsidaceae</taxon>
        <taxon>Hygrophoropsis</taxon>
    </lineage>
</organism>
<keyword evidence="1" id="KW-0378">Hydrolase</keyword>
<reference evidence="1" key="1">
    <citation type="journal article" date="2021" name="New Phytol.">
        <title>Evolutionary innovations through gain and loss of genes in the ectomycorrhizal Boletales.</title>
        <authorList>
            <person name="Wu G."/>
            <person name="Miyauchi S."/>
            <person name="Morin E."/>
            <person name="Kuo A."/>
            <person name="Drula E."/>
            <person name="Varga T."/>
            <person name="Kohler A."/>
            <person name="Feng B."/>
            <person name="Cao Y."/>
            <person name="Lipzen A."/>
            <person name="Daum C."/>
            <person name="Hundley H."/>
            <person name="Pangilinan J."/>
            <person name="Johnson J."/>
            <person name="Barry K."/>
            <person name="LaButti K."/>
            <person name="Ng V."/>
            <person name="Ahrendt S."/>
            <person name="Min B."/>
            <person name="Choi I.G."/>
            <person name="Park H."/>
            <person name="Plett J.M."/>
            <person name="Magnuson J."/>
            <person name="Spatafora J.W."/>
            <person name="Nagy L.G."/>
            <person name="Henrissat B."/>
            <person name="Grigoriev I.V."/>
            <person name="Yang Z.L."/>
            <person name="Xu J."/>
            <person name="Martin F.M."/>
        </authorList>
    </citation>
    <scope>NUCLEOTIDE SEQUENCE</scope>
    <source>
        <strain evidence="1">ATCC 28755</strain>
    </source>
</reference>
<evidence type="ECO:0000313" key="2">
    <source>
        <dbReference type="Proteomes" id="UP000790377"/>
    </source>
</evidence>
<accession>A0ACB8ACX9</accession>